<keyword evidence="7" id="KW-1185">Reference proteome</keyword>
<dbReference type="PANTHER" id="PTHR34294">
    <property type="entry name" value="TRANSCRIPTIONAL REGULATOR-RELATED"/>
    <property type="match status" value="1"/>
</dbReference>
<dbReference type="Proteomes" id="UP000284109">
    <property type="component" value="Unassembled WGS sequence"/>
</dbReference>
<name>A0A3R6WAJ0_9LACO</name>
<evidence type="ECO:0000256" key="2">
    <source>
        <dbReference type="ARBA" id="ARBA00023015"/>
    </source>
</evidence>
<dbReference type="InterPro" id="IPR051054">
    <property type="entry name" value="SorC_transcr_regulators"/>
</dbReference>
<accession>A0A3R6WAJ0</accession>
<evidence type="ECO:0000256" key="1">
    <source>
        <dbReference type="ARBA" id="ARBA00010466"/>
    </source>
</evidence>
<dbReference type="InterPro" id="IPR036388">
    <property type="entry name" value="WH-like_DNA-bd_sf"/>
</dbReference>
<organism evidence="6 7">
    <name type="scientific">Bombilactobacillus bombi</name>
    <dbReference type="NCBI Taxonomy" id="1303590"/>
    <lineage>
        <taxon>Bacteria</taxon>
        <taxon>Bacillati</taxon>
        <taxon>Bacillota</taxon>
        <taxon>Bacilli</taxon>
        <taxon>Lactobacillales</taxon>
        <taxon>Lactobacillaceae</taxon>
        <taxon>Bombilactobacillus</taxon>
    </lineage>
</organism>
<dbReference type="AlphaFoldDB" id="A0A3R6WAJ0"/>
<evidence type="ECO:0000313" key="6">
    <source>
        <dbReference type="EMBL" id="RHW51153.1"/>
    </source>
</evidence>
<dbReference type="InterPro" id="IPR007324">
    <property type="entry name" value="Sugar-bd_dom_put"/>
</dbReference>
<dbReference type="EMBL" id="QOCR01000002">
    <property type="protein sequence ID" value="RHW51153.1"/>
    <property type="molecule type" value="Genomic_DNA"/>
</dbReference>
<reference evidence="6 7" key="1">
    <citation type="submission" date="2018-07" db="EMBL/GenBank/DDBJ databases">
        <title>Genome sequences of six Lactobacillus spp. isolated from bumble bee guts.</title>
        <authorList>
            <person name="Motta E.V.S."/>
            <person name="Moran N.A."/>
        </authorList>
    </citation>
    <scope>NUCLEOTIDE SEQUENCE [LARGE SCALE GENOMIC DNA]</scope>
    <source>
        <strain evidence="6 7">BI-1.1</strain>
    </source>
</reference>
<feature type="domain" description="Sugar-binding" evidence="5">
    <location>
        <begin position="58"/>
        <end position="310"/>
    </location>
</feature>
<comment type="similarity">
    <text evidence="1">Belongs to the SorC transcriptional regulatory family.</text>
</comment>
<sequence length="316" mass="35136">MTNLNYRQQLADIARDYYLSQATITEISEKYHLSRYLITKSLSEAIDNGIVQILIQDPINRNLELEAKFKKLFTIKNVYIIKDADSFNDNSDNIIAFAAQIIQELISDSKIVAVTWGQTVLNIINHFQVQAQENLLFIPLTGANLKTDSPAGSTPVVQRAAAKFGAHYQTLPAPLYIMNDQVCQQLAEEAAIAPVFEKMNQADLLFTGLGTWASIESIPLWQQQEKQILAGLQSQQVAGLLYGRPFDCDGNILNTKHDKLFGASLDTILQIPIRIGIVKSKFKSVALLGALRGCLLTDVIMTESVAQRVLLDNKVK</sequence>
<protein>
    <submittedName>
        <fullName evidence="6">Sugar-binding transcriptional regulator</fullName>
    </submittedName>
</protein>
<dbReference type="RefSeq" id="WP_118900563.1">
    <property type="nucleotide sequence ID" value="NZ_QOCR01000002.1"/>
</dbReference>
<dbReference type="GO" id="GO:0030246">
    <property type="term" value="F:carbohydrate binding"/>
    <property type="evidence" value="ECO:0007669"/>
    <property type="project" value="InterPro"/>
</dbReference>
<keyword evidence="2" id="KW-0805">Transcription regulation</keyword>
<dbReference type="InterPro" id="IPR037171">
    <property type="entry name" value="NagB/RpiA_transferase-like"/>
</dbReference>
<dbReference type="Gene3D" id="1.10.10.10">
    <property type="entry name" value="Winged helix-like DNA-binding domain superfamily/Winged helix DNA-binding domain"/>
    <property type="match status" value="1"/>
</dbReference>
<evidence type="ECO:0000256" key="4">
    <source>
        <dbReference type="ARBA" id="ARBA00023163"/>
    </source>
</evidence>
<evidence type="ECO:0000313" key="7">
    <source>
        <dbReference type="Proteomes" id="UP000284109"/>
    </source>
</evidence>
<keyword evidence="3" id="KW-0238">DNA-binding</keyword>
<dbReference type="OrthoDB" id="58802at2"/>
<evidence type="ECO:0000256" key="3">
    <source>
        <dbReference type="ARBA" id="ARBA00023125"/>
    </source>
</evidence>
<dbReference type="GO" id="GO:0003677">
    <property type="term" value="F:DNA binding"/>
    <property type="evidence" value="ECO:0007669"/>
    <property type="project" value="UniProtKB-KW"/>
</dbReference>
<keyword evidence="4" id="KW-0804">Transcription</keyword>
<dbReference type="PANTHER" id="PTHR34294:SF1">
    <property type="entry name" value="TRANSCRIPTIONAL REGULATOR LSRR"/>
    <property type="match status" value="1"/>
</dbReference>
<dbReference type="Gene3D" id="3.40.50.1360">
    <property type="match status" value="1"/>
</dbReference>
<gene>
    <name evidence="6" type="ORF">DS831_03770</name>
</gene>
<dbReference type="SUPFAM" id="SSF100950">
    <property type="entry name" value="NagB/RpiA/CoA transferase-like"/>
    <property type="match status" value="1"/>
</dbReference>
<comment type="caution">
    <text evidence="6">The sequence shown here is derived from an EMBL/GenBank/DDBJ whole genome shotgun (WGS) entry which is preliminary data.</text>
</comment>
<proteinExistence type="inferred from homology"/>
<dbReference type="Pfam" id="PF04198">
    <property type="entry name" value="Sugar-bind"/>
    <property type="match status" value="1"/>
</dbReference>
<evidence type="ECO:0000259" key="5">
    <source>
        <dbReference type="Pfam" id="PF04198"/>
    </source>
</evidence>